<protein>
    <submittedName>
        <fullName evidence="2">Uncharacterized protein</fullName>
    </submittedName>
</protein>
<feature type="region of interest" description="Disordered" evidence="1">
    <location>
        <begin position="91"/>
        <end position="110"/>
    </location>
</feature>
<feature type="compositionally biased region" description="Polar residues" evidence="1">
    <location>
        <begin position="91"/>
        <end position="102"/>
    </location>
</feature>
<feature type="non-terminal residue" evidence="2">
    <location>
        <position position="110"/>
    </location>
</feature>
<dbReference type="AlphaFoldDB" id="A0A699W627"/>
<proteinExistence type="predicted"/>
<sequence>EVGYGITDSWDEIVETLQGAPVSTDTELGGYVREFETRVRQDTDEIYMRLDDEQTERHLLAELRTALQGQVTALQGQVIALQAQVTTLQRQQGLAGGPTQSELPEEAGGS</sequence>
<organism evidence="2">
    <name type="scientific">Tanacetum cinerariifolium</name>
    <name type="common">Dalmatian daisy</name>
    <name type="synonym">Chrysanthemum cinerariifolium</name>
    <dbReference type="NCBI Taxonomy" id="118510"/>
    <lineage>
        <taxon>Eukaryota</taxon>
        <taxon>Viridiplantae</taxon>
        <taxon>Streptophyta</taxon>
        <taxon>Embryophyta</taxon>
        <taxon>Tracheophyta</taxon>
        <taxon>Spermatophyta</taxon>
        <taxon>Magnoliopsida</taxon>
        <taxon>eudicotyledons</taxon>
        <taxon>Gunneridae</taxon>
        <taxon>Pentapetalae</taxon>
        <taxon>asterids</taxon>
        <taxon>campanulids</taxon>
        <taxon>Asterales</taxon>
        <taxon>Asteraceae</taxon>
        <taxon>Asteroideae</taxon>
        <taxon>Anthemideae</taxon>
        <taxon>Anthemidinae</taxon>
        <taxon>Tanacetum</taxon>
    </lineage>
</organism>
<evidence type="ECO:0000313" key="2">
    <source>
        <dbReference type="EMBL" id="GFD39734.1"/>
    </source>
</evidence>
<feature type="non-terminal residue" evidence="2">
    <location>
        <position position="1"/>
    </location>
</feature>
<comment type="caution">
    <text evidence="2">The sequence shown here is derived from an EMBL/GenBank/DDBJ whole genome shotgun (WGS) entry which is preliminary data.</text>
</comment>
<dbReference type="EMBL" id="BKCJ011521109">
    <property type="protein sequence ID" value="GFD39734.1"/>
    <property type="molecule type" value="Genomic_DNA"/>
</dbReference>
<accession>A0A699W627</accession>
<reference evidence="2" key="1">
    <citation type="journal article" date="2019" name="Sci. Rep.">
        <title>Draft genome of Tanacetum cinerariifolium, the natural source of mosquito coil.</title>
        <authorList>
            <person name="Yamashiro T."/>
            <person name="Shiraishi A."/>
            <person name="Satake H."/>
            <person name="Nakayama K."/>
        </authorList>
    </citation>
    <scope>NUCLEOTIDE SEQUENCE</scope>
</reference>
<evidence type="ECO:0000256" key="1">
    <source>
        <dbReference type="SAM" id="MobiDB-lite"/>
    </source>
</evidence>
<gene>
    <name evidence="2" type="ORF">Tci_911703</name>
</gene>
<name>A0A699W627_TANCI</name>